<name>A0A8B8E081_CRAVI</name>
<feature type="domain" description="G-protein coupled receptors family 1 profile" evidence="14">
    <location>
        <begin position="478"/>
        <end position="725"/>
    </location>
</feature>
<evidence type="ECO:0000256" key="7">
    <source>
        <dbReference type="ARBA" id="ARBA00023040"/>
    </source>
</evidence>
<dbReference type="Proteomes" id="UP000694844">
    <property type="component" value="Chromosome 4"/>
</dbReference>
<feature type="region of interest" description="Disordered" evidence="11">
    <location>
        <begin position="872"/>
        <end position="903"/>
    </location>
</feature>
<keyword evidence="15" id="KW-1185">Reference proteome</keyword>
<dbReference type="InterPro" id="IPR032675">
    <property type="entry name" value="LRR_dom_sf"/>
</dbReference>
<dbReference type="CDD" id="cd15136">
    <property type="entry name" value="7tmA_Glyco_hormone_R"/>
    <property type="match status" value="1"/>
</dbReference>
<dbReference type="InterPro" id="IPR002131">
    <property type="entry name" value="Gphrmn_rcpt_fam"/>
</dbReference>
<evidence type="ECO:0000256" key="10">
    <source>
        <dbReference type="ARBA" id="ARBA00023224"/>
    </source>
</evidence>
<dbReference type="OrthoDB" id="5981530at2759"/>
<feature type="signal peptide" evidence="13">
    <location>
        <begin position="1"/>
        <end position="26"/>
    </location>
</feature>
<evidence type="ECO:0000313" key="16">
    <source>
        <dbReference type="RefSeq" id="XP_022333212.1"/>
    </source>
</evidence>
<evidence type="ECO:0000313" key="15">
    <source>
        <dbReference type="Proteomes" id="UP000694844"/>
    </source>
</evidence>
<feature type="region of interest" description="Disordered" evidence="11">
    <location>
        <begin position="971"/>
        <end position="994"/>
    </location>
</feature>
<dbReference type="PROSITE" id="PS50262">
    <property type="entry name" value="G_PROTEIN_RECEP_F1_2"/>
    <property type="match status" value="1"/>
</dbReference>
<evidence type="ECO:0000256" key="1">
    <source>
        <dbReference type="ARBA" id="ARBA00004651"/>
    </source>
</evidence>
<evidence type="ECO:0000256" key="5">
    <source>
        <dbReference type="ARBA" id="ARBA00022737"/>
    </source>
</evidence>
<feature type="chain" id="PRO_5044666373" evidence="13">
    <location>
        <begin position="27"/>
        <end position="994"/>
    </location>
</feature>
<dbReference type="InterPro" id="IPR017452">
    <property type="entry name" value="GPCR_Rhodpsn_7TM"/>
</dbReference>
<keyword evidence="9" id="KW-0675">Receptor</keyword>
<dbReference type="PANTHER" id="PTHR24372">
    <property type="entry name" value="GLYCOPROTEIN HORMONE RECEPTOR"/>
    <property type="match status" value="1"/>
</dbReference>
<evidence type="ECO:0000256" key="11">
    <source>
        <dbReference type="SAM" id="MobiDB-lite"/>
    </source>
</evidence>
<feature type="transmembrane region" description="Helical" evidence="12">
    <location>
        <begin position="499"/>
        <end position="520"/>
    </location>
</feature>
<dbReference type="GO" id="GO:0007189">
    <property type="term" value="P:adenylate cyclase-activating G protein-coupled receptor signaling pathway"/>
    <property type="evidence" value="ECO:0007669"/>
    <property type="project" value="TreeGrafter"/>
</dbReference>
<keyword evidence="8 12" id="KW-0472">Membrane</keyword>
<evidence type="ECO:0000256" key="4">
    <source>
        <dbReference type="ARBA" id="ARBA00022692"/>
    </source>
</evidence>
<dbReference type="GO" id="GO:0008528">
    <property type="term" value="F:G protein-coupled peptide receptor activity"/>
    <property type="evidence" value="ECO:0007669"/>
    <property type="project" value="TreeGrafter"/>
</dbReference>
<accession>A0A8B8E081</accession>
<organism evidence="15 17">
    <name type="scientific">Crassostrea virginica</name>
    <name type="common">Eastern oyster</name>
    <dbReference type="NCBI Taxonomy" id="6565"/>
    <lineage>
        <taxon>Eukaryota</taxon>
        <taxon>Metazoa</taxon>
        <taxon>Spiralia</taxon>
        <taxon>Lophotrochozoa</taxon>
        <taxon>Mollusca</taxon>
        <taxon>Bivalvia</taxon>
        <taxon>Autobranchia</taxon>
        <taxon>Pteriomorphia</taxon>
        <taxon>Ostreida</taxon>
        <taxon>Ostreoidea</taxon>
        <taxon>Ostreidae</taxon>
        <taxon>Crassostrea</taxon>
    </lineage>
</organism>
<dbReference type="RefSeq" id="XP_022333212.1">
    <property type="nucleotide sequence ID" value="XM_022477504.1"/>
</dbReference>
<feature type="transmembrane region" description="Helical" evidence="12">
    <location>
        <begin position="585"/>
        <end position="607"/>
    </location>
</feature>
<keyword evidence="6 12" id="KW-1133">Transmembrane helix</keyword>
<dbReference type="PROSITE" id="PS51450">
    <property type="entry name" value="LRR"/>
    <property type="match status" value="1"/>
</dbReference>
<dbReference type="PANTHER" id="PTHR24372:SF74">
    <property type="entry name" value="LP13728P"/>
    <property type="match status" value="1"/>
</dbReference>
<keyword evidence="4 12" id="KW-0812">Transmembrane</keyword>
<evidence type="ECO:0000256" key="12">
    <source>
        <dbReference type="SAM" id="Phobius"/>
    </source>
</evidence>
<dbReference type="GO" id="GO:0009755">
    <property type="term" value="P:hormone-mediated signaling pathway"/>
    <property type="evidence" value="ECO:0007669"/>
    <property type="project" value="TreeGrafter"/>
</dbReference>
<dbReference type="FunFam" id="1.20.1070.10:FF:000181">
    <property type="entry name" value="Thyrotropin receptor"/>
    <property type="match status" value="1"/>
</dbReference>
<dbReference type="Gene3D" id="1.20.1070.10">
    <property type="entry name" value="Rhodopsin 7-helix transmembrane proteins"/>
    <property type="match status" value="1"/>
</dbReference>
<keyword evidence="5" id="KW-0677">Repeat</keyword>
<feature type="compositionally biased region" description="Polar residues" evidence="11">
    <location>
        <begin position="872"/>
        <end position="894"/>
    </location>
</feature>
<dbReference type="GeneID" id="111130432"/>
<keyword evidence="7" id="KW-0297">G-protein coupled receptor</keyword>
<evidence type="ECO:0000313" key="17">
    <source>
        <dbReference type="RefSeq" id="XP_022333213.1"/>
    </source>
</evidence>
<evidence type="ECO:0000259" key="14">
    <source>
        <dbReference type="PROSITE" id="PS50262"/>
    </source>
</evidence>
<dbReference type="PRINTS" id="PR00373">
    <property type="entry name" value="GLYCHORMONER"/>
</dbReference>
<evidence type="ECO:0000256" key="2">
    <source>
        <dbReference type="ARBA" id="ARBA00022475"/>
    </source>
</evidence>
<dbReference type="PROSITE" id="PS00237">
    <property type="entry name" value="G_PROTEIN_RECEP_F1_1"/>
    <property type="match status" value="1"/>
</dbReference>
<reference evidence="16 17" key="1">
    <citation type="submission" date="2025-04" db="UniProtKB">
        <authorList>
            <consortium name="RefSeq"/>
        </authorList>
    </citation>
    <scope>IDENTIFICATION</scope>
    <source>
        <tissue evidence="16 17">Whole sample</tissue>
    </source>
</reference>
<dbReference type="GO" id="GO:0016500">
    <property type="term" value="F:protein-hormone receptor activity"/>
    <property type="evidence" value="ECO:0007669"/>
    <property type="project" value="InterPro"/>
</dbReference>
<keyword evidence="10" id="KW-0807">Transducer</keyword>
<dbReference type="AlphaFoldDB" id="A0A8B8E081"/>
<dbReference type="PRINTS" id="PR00237">
    <property type="entry name" value="GPCRRHODOPSN"/>
</dbReference>
<feature type="compositionally biased region" description="Polar residues" evidence="11">
    <location>
        <begin position="971"/>
        <end position="987"/>
    </location>
</feature>
<keyword evidence="3" id="KW-0433">Leucine-rich repeat</keyword>
<protein>
    <submittedName>
        <fullName evidence="16">Thyrotropin receptor-like isoform X1</fullName>
    </submittedName>
    <submittedName>
        <fullName evidence="17">Thyrotropin receptor-like isoform X2</fullName>
    </submittedName>
</protein>
<dbReference type="Pfam" id="PF13306">
    <property type="entry name" value="LRR_5"/>
    <property type="match status" value="2"/>
</dbReference>
<evidence type="ECO:0000256" key="9">
    <source>
        <dbReference type="ARBA" id="ARBA00023170"/>
    </source>
</evidence>
<dbReference type="SUPFAM" id="SSF52058">
    <property type="entry name" value="L domain-like"/>
    <property type="match status" value="1"/>
</dbReference>
<feature type="transmembrane region" description="Helical" evidence="12">
    <location>
        <begin position="544"/>
        <end position="564"/>
    </location>
</feature>
<keyword evidence="2" id="KW-1003">Cell membrane</keyword>
<feature type="transmembrane region" description="Helical" evidence="12">
    <location>
        <begin position="627"/>
        <end position="653"/>
    </location>
</feature>
<dbReference type="Pfam" id="PF00001">
    <property type="entry name" value="7tm_1"/>
    <property type="match status" value="1"/>
</dbReference>
<feature type="transmembrane region" description="Helical" evidence="12">
    <location>
        <begin position="708"/>
        <end position="728"/>
    </location>
</feature>
<dbReference type="SUPFAM" id="SSF81321">
    <property type="entry name" value="Family A G protein-coupled receptor-like"/>
    <property type="match status" value="1"/>
</dbReference>
<sequence>MEIWRASCGHFCLLYAVVVSIGVALCEFTDCRNHCLCDGTRAVCENSSLQTVPDHLPRNLTSLSFIGTGLKKLSKNAFSRYPNVRYISFTDRDLPCRLETIEAGAFDGLRHLKGITIGGCEKLRSIGPGVFTLFKSLETIDMFRNGITDIPDFSGFSTQYASGWMERIVIRENSHITEIRKNSFSGVKTLELRLKGSRLGTIRNDAFQNANIYKLDLLDNTQLKNLEDNAFSGIKGLKHIDLSNTAIASLPTSGLANIETLVIRETKTLRKFPAVVRFNKLVRADLTYPHHCCAFKNPEKQYPTEWEDFRRRVETECAKTTTSVSLSLPTKTTPDPFGMFLPQKEMEDSRVKRGFPVDDLTSQNIPFVLHNESFYRWAPHFGSGEMSKGNGFGNIVNTSNIDENTLDRPTQGGSFVTFTIPTNSTGYQSQVLCGEVVFRHRKIECTPVPDAFNPCEDVMGSEWLRIFVWLVVWATLIGNIIVLVVLLSNHKKMTVTKFLMCNLAFADFLMGVYLLLLAAIDIHSLGEYFNFAIAWQNEGGCQTAGFLTVFSSELSIFTLTVITLERWYAISHAIHLTKRLKLRQSCVVMASGWLYAVLMAVLPLVGINGYGNVSVCLPMDVTKTGDVVYVISLLVLNGLAFIVICMCYINMYCRVRGNDSTLQSSDTRIAKRMATLIFTNFICWAPIAFFGITAAAGWPLIDVSNSKILLVFFYPLNSCANPYLYVIITKQFRKDTILLLAKYGMCTERANRCKGTVTHSRTLTHSRKNSLAVHSAIHPTTNSTVLSNDVTPKENGVPRDQENHELSIIQHISPIKDKNMRSLWKLQRSFSNSISSENQTERKLDSTQFFDLYNNSNFLQEENNSLSSSAIGLQNESCSQEPSSHVSSDNTNCNSHDHETTSNLSVNVDLQEHVTVSCDPEHMSFNGDLHRGQSSDDVSIETSKYLDCYKSLVAGNSKSVELKLENNFSRKSSVASSMSQYDENSSLYKGVENR</sequence>
<evidence type="ECO:0000256" key="8">
    <source>
        <dbReference type="ARBA" id="ARBA00023136"/>
    </source>
</evidence>
<dbReference type="Gene3D" id="3.80.10.10">
    <property type="entry name" value="Ribonuclease Inhibitor"/>
    <property type="match status" value="1"/>
</dbReference>
<evidence type="ECO:0000256" key="6">
    <source>
        <dbReference type="ARBA" id="ARBA00022989"/>
    </source>
</evidence>
<gene>
    <name evidence="16 17" type="primary">LOC111130432</name>
</gene>
<evidence type="ECO:0000256" key="3">
    <source>
        <dbReference type="ARBA" id="ARBA00022614"/>
    </source>
</evidence>
<dbReference type="InterPro" id="IPR026906">
    <property type="entry name" value="LRR_5"/>
</dbReference>
<evidence type="ECO:0000256" key="13">
    <source>
        <dbReference type="SAM" id="SignalP"/>
    </source>
</evidence>
<dbReference type="RefSeq" id="XP_022333213.1">
    <property type="nucleotide sequence ID" value="XM_022477505.1"/>
</dbReference>
<dbReference type="KEGG" id="cvn:111130432"/>
<dbReference type="InterPro" id="IPR000276">
    <property type="entry name" value="GPCR_Rhodpsn"/>
</dbReference>
<dbReference type="GO" id="GO:0005886">
    <property type="term" value="C:plasma membrane"/>
    <property type="evidence" value="ECO:0007669"/>
    <property type="project" value="UniProtKB-SubCell"/>
</dbReference>
<feature type="transmembrane region" description="Helical" evidence="12">
    <location>
        <begin position="463"/>
        <end position="487"/>
    </location>
</feature>
<comment type="subcellular location">
    <subcellularLocation>
        <location evidence="1">Cell membrane</location>
        <topology evidence="1">Multi-pass membrane protein</topology>
    </subcellularLocation>
</comment>
<keyword evidence="13" id="KW-0732">Signal</keyword>
<dbReference type="InterPro" id="IPR001611">
    <property type="entry name" value="Leu-rich_rpt"/>
</dbReference>
<proteinExistence type="predicted"/>
<feature type="transmembrane region" description="Helical" evidence="12">
    <location>
        <begin position="674"/>
        <end position="696"/>
    </location>
</feature>